<gene>
    <name evidence="2" type="ORF">PUN28_002090</name>
</gene>
<keyword evidence="3" id="KW-1185">Reference proteome</keyword>
<comment type="caution">
    <text evidence="2">The sequence shown here is derived from an EMBL/GenBank/DDBJ whole genome shotgun (WGS) entry which is preliminary data.</text>
</comment>
<sequence length="410" mass="46934">MITIPARTQTTLYVNVSNELRVGYIPRLRVGGNVILGDAVVTHRDEKAYCHAINPGEQDQEIIVLSIDLEKIETVSKHAISVLAEDTAHINSVSISKEDQVDKVTKLRRLDHLNQEKAEHAVSLIHKHHDLFHLPGETLGNTNVASHKITTTDNQSINTKQYSFSPIHKNEIDRQVKELLDNKVTEESKSLYNSPQWIVLKKPDSKGNNRWKLVIDFRALNEKTLGDAYSLPNITEILDQLGSSKYFSDLTLRRDSIRYPCPKKTLRKPRFLRPLGTINLNECHWALRMLQPPSKEQLLANLKHQPDKSEFLRKEVGYLEHIINEDGVKPDPKKIIAVKNFPRPKDPKNIKQFLGLAGNYRRFIPGFSKEAKPLTQLLKTETAIEWSKKQEEAFCKLRNLLCSEPLLQHP</sequence>
<dbReference type="EMBL" id="JADYXP020000002">
    <property type="protein sequence ID" value="KAL0130252.1"/>
    <property type="molecule type" value="Genomic_DNA"/>
</dbReference>
<dbReference type="InterPro" id="IPR043502">
    <property type="entry name" value="DNA/RNA_pol_sf"/>
</dbReference>
<dbReference type="GO" id="GO:0003964">
    <property type="term" value="F:RNA-directed DNA polymerase activity"/>
    <property type="evidence" value="ECO:0007669"/>
    <property type="project" value="UniProtKB-EC"/>
</dbReference>
<dbReference type="Gene3D" id="3.30.70.270">
    <property type="match status" value="1"/>
</dbReference>
<dbReference type="Proteomes" id="UP001430953">
    <property type="component" value="Unassembled WGS sequence"/>
</dbReference>
<evidence type="ECO:0000313" key="2">
    <source>
        <dbReference type="EMBL" id="KAL0130252.1"/>
    </source>
</evidence>
<dbReference type="InterPro" id="IPR051320">
    <property type="entry name" value="Viral_Replic_Matur_Polypro"/>
</dbReference>
<protein>
    <recommendedName>
        <fullName evidence="1">RNA-directed DNA polymerase</fullName>
        <ecNumber evidence="1">2.7.7.49</ecNumber>
    </recommendedName>
</protein>
<evidence type="ECO:0000256" key="1">
    <source>
        <dbReference type="ARBA" id="ARBA00012493"/>
    </source>
</evidence>
<name>A0AAW2GSH5_9HYME</name>
<evidence type="ECO:0000313" key="3">
    <source>
        <dbReference type="Proteomes" id="UP001430953"/>
    </source>
</evidence>
<dbReference type="SUPFAM" id="SSF56672">
    <property type="entry name" value="DNA/RNA polymerases"/>
    <property type="match status" value="1"/>
</dbReference>
<dbReference type="InterPro" id="IPR043128">
    <property type="entry name" value="Rev_trsase/Diguanyl_cyclase"/>
</dbReference>
<dbReference type="FunFam" id="3.30.70.270:FF:000020">
    <property type="entry name" value="Transposon Tf2-6 polyprotein-like Protein"/>
    <property type="match status" value="1"/>
</dbReference>
<dbReference type="PANTHER" id="PTHR33064">
    <property type="entry name" value="POL PROTEIN"/>
    <property type="match status" value="1"/>
</dbReference>
<accession>A0AAW2GSH5</accession>
<dbReference type="PANTHER" id="PTHR33064:SF37">
    <property type="entry name" value="RIBONUCLEASE H"/>
    <property type="match status" value="1"/>
</dbReference>
<dbReference type="EC" id="2.7.7.49" evidence="1"/>
<organism evidence="2 3">
    <name type="scientific">Cardiocondyla obscurior</name>
    <dbReference type="NCBI Taxonomy" id="286306"/>
    <lineage>
        <taxon>Eukaryota</taxon>
        <taxon>Metazoa</taxon>
        <taxon>Ecdysozoa</taxon>
        <taxon>Arthropoda</taxon>
        <taxon>Hexapoda</taxon>
        <taxon>Insecta</taxon>
        <taxon>Pterygota</taxon>
        <taxon>Neoptera</taxon>
        <taxon>Endopterygota</taxon>
        <taxon>Hymenoptera</taxon>
        <taxon>Apocrita</taxon>
        <taxon>Aculeata</taxon>
        <taxon>Formicoidea</taxon>
        <taxon>Formicidae</taxon>
        <taxon>Myrmicinae</taxon>
        <taxon>Cardiocondyla</taxon>
    </lineage>
</organism>
<dbReference type="AlphaFoldDB" id="A0AAW2GSH5"/>
<dbReference type="Gene3D" id="3.10.10.10">
    <property type="entry name" value="HIV Type 1 Reverse Transcriptase, subunit A, domain 1"/>
    <property type="match status" value="1"/>
</dbReference>
<proteinExistence type="predicted"/>
<reference evidence="2 3" key="1">
    <citation type="submission" date="2023-03" db="EMBL/GenBank/DDBJ databases">
        <title>High recombination rates correlate with genetic variation in Cardiocondyla obscurior ants.</title>
        <authorList>
            <person name="Errbii M."/>
        </authorList>
    </citation>
    <scope>NUCLEOTIDE SEQUENCE [LARGE SCALE GENOMIC DNA]</scope>
    <source>
        <strain evidence="2">Alpha-2009</strain>
        <tissue evidence="2">Whole body</tissue>
    </source>
</reference>